<dbReference type="EMBL" id="VDMD01000014">
    <property type="protein sequence ID" value="TRM62089.1"/>
    <property type="molecule type" value="Genomic_DNA"/>
</dbReference>
<dbReference type="PANTHER" id="PTHR47174">
    <property type="entry name" value="BRIDGING INTEGRATOR 3"/>
    <property type="match status" value="1"/>
</dbReference>
<evidence type="ECO:0000313" key="6">
    <source>
        <dbReference type="EMBL" id="TRM62089.1"/>
    </source>
</evidence>
<keyword evidence="3" id="KW-0963">Cytoplasm</keyword>
<evidence type="ECO:0000313" key="7">
    <source>
        <dbReference type="Proteomes" id="UP000320762"/>
    </source>
</evidence>
<dbReference type="GO" id="GO:0005737">
    <property type="term" value="C:cytoplasm"/>
    <property type="evidence" value="ECO:0007669"/>
    <property type="project" value="UniProtKB-SubCell"/>
</dbReference>
<protein>
    <submittedName>
        <fullName evidence="6">SH3 domain-containing protein</fullName>
    </submittedName>
</protein>
<dbReference type="STRING" id="97359.A0A550CBB9"/>
<evidence type="ECO:0000256" key="2">
    <source>
        <dbReference type="ARBA" id="ARBA00022443"/>
    </source>
</evidence>
<dbReference type="Pfam" id="PF14604">
    <property type="entry name" value="SH3_9"/>
    <property type="match status" value="1"/>
</dbReference>
<reference evidence="6 7" key="1">
    <citation type="journal article" date="2019" name="New Phytol.">
        <title>Comparative genomics reveals unique wood-decay strategies and fruiting body development in the Schizophyllaceae.</title>
        <authorList>
            <person name="Almasi E."/>
            <person name="Sahu N."/>
            <person name="Krizsan K."/>
            <person name="Balint B."/>
            <person name="Kovacs G.M."/>
            <person name="Kiss B."/>
            <person name="Cseklye J."/>
            <person name="Drula E."/>
            <person name="Henrissat B."/>
            <person name="Nagy I."/>
            <person name="Chovatia M."/>
            <person name="Adam C."/>
            <person name="LaButti K."/>
            <person name="Lipzen A."/>
            <person name="Riley R."/>
            <person name="Grigoriev I.V."/>
            <person name="Nagy L.G."/>
        </authorList>
    </citation>
    <scope>NUCLEOTIDE SEQUENCE [LARGE SCALE GENOMIC DNA]</scope>
    <source>
        <strain evidence="6 7">NL-1724</strain>
    </source>
</reference>
<gene>
    <name evidence="6" type="ORF">BD626DRAFT_67063</name>
</gene>
<dbReference type="PANTHER" id="PTHR47174:SF3">
    <property type="entry name" value="BRIDGING INTEGRATOR 3"/>
    <property type="match status" value="1"/>
</dbReference>
<dbReference type="AlphaFoldDB" id="A0A550CBB9"/>
<comment type="caution">
    <text evidence="6">The sequence shown here is derived from an EMBL/GenBank/DDBJ whole genome shotgun (WGS) entry which is preliminary data.</text>
</comment>
<dbReference type="GO" id="GO:0008289">
    <property type="term" value="F:lipid binding"/>
    <property type="evidence" value="ECO:0007669"/>
    <property type="project" value="TreeGrafter"/>
</dbReference>
<dbReference type="InterPro" id="IPR036028">
    <property type="entry name" value="SH3-like_dom_sf"/>
</dbReference>
<dbReference type="Proteomes" id="UP000320762">
    <property type="component" value="Unassembled WGS sequence"/>
</dbReference>
<evidence type="ECO:0000256" key="4">
    <source>
        <dbReference type="PROSITE-ProRule" id="PRU00192"/>
    </source>
</evidence>
<comment type="subcellular location">
    <subcellularLocation>
        <location evidence="1">Cytoplasm</location>
    </subcellularLocation>
</comment>
<dbReference type="SMART" id="SM00326">
    <property type="entry name" value="SH3"/>
    <property type="match status" value="1"/>
</dbReference>
<dbReference type="InterPro" id="IPR001452">
    <property type="entry name" value="SH3_domain"/>
</dbReference>
<accession>A0A550CBB9</accession>
<organism evidence="6 7">
    <name type="scientific">Schizophyllum amplum</name>
    <dbReference type="NCBI Taxonomy" id="97359"/>
    <lineage>
        <taxon>Eukaryota</taxon>
        <taxon>Fungi</taxon>
        <taxon>Dikarya</taxon>
        <taxon>Basidiomycota</taxon>
        <taxon>Agaricomycotina</taxon>
        <taxon>Agaricomycetes</taxon>
        <taxon>Agaricomycetidae</taxon>
        <taxon>Agaricales</taxon>
        <taxon>Schizophyllaceae</taxon>
        <taxon>Schizophyllum</taxon>
    </lineage>
</organism>
<dbReference type="InterPro" id="IPR046982">
    <property type="entry name" value="BIN3/RVS161-like"/>
</dbReference>
<dbReference type="Gene3D" id="2.30.30.40">
    <property type="entry name" value="SH3 Domains"/>
    <property type="match status" value="1"/>
</dbReference>
<evidence type="ECO:0000259" key="5">
    <source>
        <dbReference type="PROSITE" id="PS50002"/>
    </source>
</evidence>
<keyword evidence="7" id="KW-1185">Reference proteome</keyword>
<dbReference type="SUPFAM" id="SSF50044">
    <property type="entry name" value="SH3-domain"/>
    <property type="match status" value="1"/>
</dbReference>
<dbReference type="CDD" id="cd00174">
    <property type="entry name" value="SH3"/>
    <property type="match status" value="1"/>
</dbReference>
<name>A0A550CBB9_9AGAR</name>
<evidence type="ECO:0000256" key="1">
    <source>
        <dbReference type="ARBA" id="ARBA00004496"/>
    </source>
</evidence>
<dbReference type="GO" id="GO:0006897">
    <property type="term" value="P:endocytosis"/>
    <property type="evidence" value="ECO:0007669"/>
    <property type="project" value="InterPro"/>
</dbReference>
<feature type="domain" description="SH3" evidence="5">
    <location>
        <begin position="28"/>
        <end position="86"/>
    </location>
</feature>
<dbReference type="PROSITE" id="PS50002">
    <property type="entry name" value="SH3"/>
    <property type="match status" value="1"/>
</dbReference>
<dbReference type="OrthoDB" id="10263741at2759"/>
<proteinExistence type="predicted"/>
<dbReference type="GO" id="GO:0051666">
    <property type="term" value="P:actin cortical patch localization"/>
    <property type="evidence" value="ECO:0007669"/>
    <property type="project" value="InterPro"/>
</dbReference>
<dbReference type="GO" id="GO:0097320">
    <property type="term" value="P:plasma membrane tubulation"/>
    <property type="evidence" value="ECO:0007669"/>
    <property type="project" value="TreeGrafter"/>
</dbReference>
<dbReference type="PRINTS" id="PR00452">
    <property type="entry name" value="SH3DOMAIN"/>
</dbReference>
<evidence type="ECO:0000256" key="3">
    <source>
        <dbReference type="ARBA" id="ARBA00022490"/>
    </source>
</evidence>
<sequence>MKLMNSKLPTAYPKALPPPRIFKAPSQRGNKYTRALYDFSGVADELLFRRGDEIAAISKVTDEWWVGELAGRRGLFPTSYVLEVNEAGRPLTALRAPAVLAQCKRLRGRGPQLAPDGAQRRGDVQHPAMLAPASATRSHRGRLLVSDRYRL</sequence>
<keyword evidence="2 4" id="KW-0728">SH3 domain</keyword>
<dbReference type="GO" id="GO:0015629">
    <property type="term" value="C:actin cytoskeleton"/>
    <property type="evidence" value="ECO:0007669"/>
    <property type="project" value="TreeGrafter"/>
</dbReference>